<comment type="caution">
    <text evidence="1">The sequence shown here is derived from an EMBL/GenBank/DDBJ whole genome shotgun (WGS) entry which is preliminary data.</text>
</comment>
<dbReference type="AlphaFoldDB" id="A0AAV0G362"/>
<accession>A0AAV0G362</accession>
<keyword evidence="2" id="KW-1185">Reference proteome</keyword>
<proteinExistence type="predicted"/>
<evidence type="ECO:0000313" key="1">
    <source>
        <dbReference type="EMBL" id="CAH9142316.1"/>
    </source>
</evidence>
<evidence type="ECO:0000313" key="2">
    <source>
        <dbReference type="Proteomes" id="UP001152523"/>
    </source>
</evidence>
<dbReference type="EMBL" id="CAMAPF010001039">
    <property type="protein sequence ID" value="CAH9142316.1"/>
    <property type="molecule type" value="Genomic_DNA"/>
</dbReference>
<organism evidence="1 2">
    <name type="scientific">Cuscuta epithymum</name>
    <dbReference type="NCBI Taxonomy" id="186058"/>
    <lineage>
        <taxon>Eukaryota</taxon>
        <taxon>Viridiplantae</taxon>
        <taxon>Streptophyta</taxon>
        <taxon>Embryophyta</taxon>
        <taxon>Tracheophyta</taxon>
        <taxon>Spermatophyta</taxon>
        <taxon>Magnoliopsida</taxon>
        <taxon>eudicotyledons</taxon>
        <taxon>Gunneridae</taxon>
        <taxon>Pentapetalae</taxon>
        <taxon>asterids</taxon>
        <taxon>lamiids</taxon>
        <taxon>Solanales</taxon>
        <taxon>Convolvulaceae</taxon>
        <taxon>Cuscuteae</taxon>
        <taxon>Cuscuta</taxon>
        <taxon>Cuscuta subgen. Cuscuta</taxon>
    </lineage>
</organism>
<protein>
    <submittedName>
        <fullName evidence="1">Uncharacterized protein</fullName>
    </submittedName>
</protein>
<reference evidence="1" key="1">
    <citation type="submission" date="2022-07" db="EMBL/GenBank/DDBJ databases">
        <authorList>
            <person name="Macas J."/>
            <person name="Novak P."/>
            <person name="Neumann P."/>
        </authorList>
    </citation>
    <scope>NUCLEOTIDE SEQUENCE</scope>
</reference>
<dbReference type="Proteomes" id="UP001152523">
    <property type="component" value="Unassembled WGS sequence"/>
</dbReference>
<name>A0AAV0G362_9ASTE</name>
<gene>
    <name evidence="1" type="ORF">CEPIT_LOCUS39810</name>
</gene>
<sequence>MVGPNSTQVIAEAKEHVTQELPHEDHPLITKSQSDMLQDDEDYFIYPIYSNYDSPHKLVTGLKRYKSLHPDAKTYPSYLQRAIQFHKKHNLKLSTTVKGCSG</sequence>